<dbReference type="Gene3D" id="3.40.50.300">
    <property type="entry name" value="P-loop containing nucleotide triphosphate hydrolases"/>
    <property type="match status" value="1"/>
</dbReference>
<dbReference type="PANTHER" id="PTHR36766:SF15">
    <property type="entry name" value="POWDERY MILDEW RESISTANCE PROTEIN, RPW8"/>
    <property type="match status" value="1"/>
</dbReference>
<evidence type="ECO:0000256" key="1">
    <source>
        <dbReference type="ARBA" id="ARBA00008894"/>
    </source>
</evidence>
<feature type="domain" description="RPW8" evidence="3">
    <location>
        <begin position="13"/>
        <end position="87"/>
    </location>
</feature>
<dbReference type="OrthoDB" id="1097453at2759"/>
<sequence length="272" mass="31107">MANKVMVGSGDEVSKLAAVITQVQNKTRHFKSHLSQIQETLTQINPGYKESEKRNHDLGRGRMQATEVFIGQLKEAEELVRKCEHISTILPLYIVVHEIKIFGSNIYFAYISNTPHLKWSIRDLLPYNQACNDADFSSDQDAIRKWGYFLNGNHQSPVLLVLDDVWSSSIITNFMFKARGYKILVTSRTTFPQFNTYELLPLADQDAINLLSYTAFYQRARRTTTDDDDDEEIPEDLVYKLMLNKLSQGPQAVFEVETDKVMQSRLATCLGV</sequence>
<keyword evidence="5" id="KW-1185">Reference proteome</keyword>
<evidence type="ECO:0000313" key="5">
    <source>
        <dbReference type="Proteomes" id="UP000245207"/>
    </source>
</evidence>
<name>A0A2U1QPL1_ARTAN</name>
<accession>A0A2U1QPL1</accession>
<dbReference type="SUPFAM" id="SSF52540">
    <property type="entry name" value="P-loop containing nucleoside triphosphate hydrolases"/>
    <property type="match status" value="1"/>
</dbReference>
<dbReference type="GO" id="GO:0006952">
    <property type="term" value="P:defense response"/>
    <property type="evidence" value="ECO:0007669"/>
    <property type="project" value="UniProtKB-KW"/>
</dbReference>
<dbReference type="EMBL" id="PKPP01000001">
    <property type="protein sequence ID" value="PWA99929.1"/>
    <property type="molecule type" value="Genomic_DNA"/>
</dbReference>
<dbReference type="AlphaFoldDB" id="A0A2U1QPL1"/>
<protein>
    <submittedName>
        <fullName evidence="4">NB-ARC domains-containing protein</fullName>
    </submittedName>
</protein>
<dbReference type="STRING" id="35608.A0A2U1QPL1"/>
<comment type="similarity">
    <text evidence="1">Belongs to the disease resistance NB-LRR family.</text>
</comment>
<evidence type="ECO:0000259" key="3">
    <source>
        <dbReference type="Pfam" id="PF05659"/>
    </source>
</evidence>
<keyword evidence="2" id="KW-0611">Plant defense</keyword>
<comment type="caution">
    <text evidence="4">The sequence shown here is derived from an EMBL/GenBank/DDBJ whole genome shotgun (WGS) entry which is preliminary data.</text>
</comment>
<organism evidence="4 5">
    <name type="scientific">Artemisia annua</name>
    <name type="common">Sweet wormwood</name>
    <dbReference type="NCBI Taxonomy" id="35608"/>
    <lineage>
        <taxon>Eukaryota</taxon>
        <taxon>Viridiplantae</taxon>
        <taxon>Streptophyta</taxon>
        <taxon>Embryophyta</taxon>
        <taxon>Tracheophyta</taxon>
        <taxon>Spermatophyta</taxon>
        <taxon>Magnoliopsida</taxon>
        <taxon>eudicotyledons</taxon>
        <taxon>Gunneridae</taxon>
        <taxon>Pentapetalae</taxon>
        <taxon>asterids</taxon>
        <taxon>campanulids</taxon>
        <taxon>Asterales</taxon>
        <taxon>Asteraceae</taxon>
        <taxon>Asteroideae</taxon>
        <taxon>Anthemideae</taxon>
        <taxon>Artemisiinae</taxon>
        <taxon>Artemisia</taxon>
    </lineage>
</organism>
<evidence type="ECO:0000313" key="4">
    <source>
        <dbReference type="EMBL" id="PWA99929.1"/>
    </source>
</evidence>
<dbReference type="InterPro" id="IPR008808">
    <property type="entry name" value="Powdery_mildew-R_dom"/>
</dbReference>
<dbReference type="PANTHER" id="PTHR36766">
    <property type="entry name" value="PLANT BROAD-SPECTRUM MILDEW RESISTANCE PROTEIN RPW8"/>
    <property type="match status" value="1"/>
</dbReference>
<dbReference type="InterPro" id="IPR027417">
    <property type="entry name" value="P-loop_NTPase"/>
</dbReference>
<gene>
    <name evidence="4" type="ORF">CTI12_AA000580</name>
</gene>
<reference evidence="4 5" key="1">
    <citation type="journal article" date="2018" name="Mol. Plant">
        <title>The genome of Artemisia annua provides insight into the evolution of Asteraceae family and artemisinin biosynthesis.</title>
        <authorList>
            <person name="Shen Q."/>
            <person name="Zhang L."/>
            <person name="Liao Z."/>
            <person name="Wang S."/>
            <person name="Yan T."/>
            <person name="Shi P."/>
            <person name="Liu M."/>
            <person name="Fu X."/>
            <person name="Pan Q."/>
            <person name="Wang Y."/>
            <person name="Lv Z."/>
            <person name="Lu X."/>
            <person name="Zhang F."/>
            <person name="Jiang W."/>
            <person name="Ma Y."/>
            <person name="Chen M."/>
            <person name="Hao X."/>
            <person name="Li L."/>
            <person name="Tang Y."/>
            <person name="Lv G."/>
            <person name="Zhou Y."/>
            <person name="Sun X."/>
            <person name="Brodelius P.E."/>
            <person name="Rose J.K.C."/>
            <person name="Tang K."/>
        </authorList>
    </citation>
    <scope>NUCLEOTIDE SEQUENCE [LARGE SCALE GENOMIC DNA]</scope>
    <source>
        <strain evidence="5">cv. Huhao1</strain>
        <tissue evidence="4">Leaf</tissue>
    </source>
</reference>
<dbReference type="Proteomes" id="UP000245207">
    <property type="component" value="Unassembled WGS sequence"/>
</dbReference>
<dbReference type="Pfam" id="PF05659">
    <property type="entry name" value="RPW8"/>
    <property type="match status" value="1"/>
</dbReference>
<proteinExistence type="inferred from homology"/>
<evidence type="ECO:0000256" key="2">
    <source>
        <dbReference type="ARBA" id="ARBA00022821"/>
    </source>
</evidence>